<sequence>MTSFSRVCRLRMCPEPGMVAIIYIGISYRDTMTTNTGRRQTSHRPRPERKERDCVAAAARGQEDRAADDGRRGLDNGDASSLFGGTQPEQEEAKMPSAKPDGTIGQDGTVH</sequence>
<evidence type="ECO:0000313" key="2">
    <source>
        <dbReference type="EMBL" id="WQF85779.1"/>
    </source>
</evidence>
<accession>A0AAX4IRD0</accession>
<dbReference type="EMBL" id="CP137311">
    <property type="protein sequence ID" value="WQF85779.1"/>
    <property type="molecule type" value="Genomic_DNA"/>
</dbReference>
<feature type="region of interest" description="Disordered" evidence="1">
    <location>
        <begin position="30"/>
        <end position="111"/>
    </location>
</feature>
<gene>
    <name evidence="2" type="ORF">CDEST_10793</name>
</gene>
<dbReference type="RefSeq" id="XP_062783000.1">
    <property type="nucleotide sequence ID" value="XM_062926949.1"/>
</dbReference>
<protein>
    <submittedName>
        <fullName evidence="2">Uncharacterized protein</fullName>
    </submittedName>
</protein>
<keyword evidence="3" id="KW-1185">Reference proteome</keyword>
<organism evidence="2 3">
    <name type="scientific">Colletotrichum destructivum</name>
    <dbReference type="NCBI Taxonomy" id="34406"/>
    <lineage>
        <taxon>Eukaryota</taxon>
        <taxon>Fungi</taxon>
        <taxon>Dikarya</taxon>
        <taxon>Ascomycota</taxon>
        <taxon>Pezizomycotina</taxon>
        <taxon>Sordariomycetes</taxon>
        <taxon>Hypocreomycetidae</taxon>
        <taxon>Glomerellales</taxon>
        <taxon>Glomerellaceae</taxon>
        <taxon>Colletotrichum</taxon>
        <taxon>Colletotrichum destructivum species complex</taxon>
    </lineage>
</organism>
<dbReference type="Proteomes" id="UP001322277">
    <property type="component" value="Chromosome 7"/>
</dbReference>
<reference evidence="3" key="1">
    <citation type="journal article" date="2023" name="bioRxiv">
        <title>Complete genome of the Medicago anthracnose fungus, Colletotrichum destructivum, reveals a mini-chromosome-like region within a core chromosome.</title>
        <authorList>
            <person name="Lapalu N."/>
            <person name="Simon A."/>
            <person name="Lu A."/>
            <person name="Plaumann P.-L."/>
            <person name="Amselem J."/>
            <person name="Pigne S."/>
            <person name="Auger A."/>
            <person name="Koch C."/>
            <person name="Dallery J.-F."/>
            <person name="O'Connell R.J."/>
        </authorList>
    </citation>
    <scope>NUCLEOTIDE SEQUENCE [LARGE SCALE GENOMIC DNA]</scope>
    <source>
        <strain evidence="3">CBS 520.97</strain>
    </source>
</reference>
<proteinExistence type="predicted"/>
<feature type="compositionally biased region" description="Basic and acidic residues" evidence="1">
    <location>
        <begin position="61"/>
        <end position="75"/>
    </location>
</feature>
<name>A0AAX4IRD0_9PEZI</name>
<dbReference type="KEGG" id="cdet:87947293"/>
<dbReference type="AlphaFoldDB" id="A0AAX4IRD0"/>
<dbReference type="GeneID" id="87947293"/>
<evidence type="ECO:0000313" key="3">
    <source>
        <dbReference type="Proteomes" id="UP001322277"/>
    </source>
</evidence>
<evidence type="ECO:0000256" key="1">
    <source>
        <dbReference type="SAM" id="MobiDB-lite"/>
    </source>
</evidence>
<feature type="compositionally biased region" description="Polar residues" evidence="1">
    <location>
        <begin position="30"/>
        <end position="39"/>
    </location>
</feature>